<comment type="caution">
    <text evidence="9">The sequence shown here is derived from an EMBL/GenBank/DDBJ whole genome shotgun (WGS) entry which is preliminary data.</text>
</comment>
<evidence type="ECO:0000256" key="4">
    <source>
        <dbReference type="ARBA" id="ARBA00023163"/>
    </source>
</evidence>
<evidence type="ECO:0000259" key="8">
    <source>
        <dbReference type="PROSITE" id="PS51032"/>
    </source>
</evidence>
<sequence>MASMNNWLAFSLSPQELPPSQAHQSHPSPAAVSRIISGDDVSAHCYGLAPHTSPALGIPNGAFGVLEAFNRQQHQQPPQEQQVTDWNSLKGLDYKGSSSELSMLVGSSSSTQINMTTDEPKLEDFLGGNSFSDHGQKLPAGCNSMTGAYDSPADYMFSNCSLQPAATITLSASDGGGGGVMAIDGGTGNGGSGGSSIGLSMIKTWLRNQPAPLQQDISRSGGEVVRLDGAGCETTPSSVGNGATVAGNAQSLSLSMSTGSQSRSTLPLMAASGSGGGESSSSADNKQKDGGGAAIDPQTGAIDAGPRKSIDTFGQRTSIYRGLEWDVTCSGGYDKEEKAARAYDLAALKYWGTTTTTNFPISNYEKELEEMKHMTRQEFVASLRRKSSGFSRVPFSNRYRHHQHGRWQARIGRVAGNKDLYLGTFSTQEEAAEAYDIAAIKFRGLNAVTNFDMSRYDVKSIMESTNLPIGGASKRLGEASAHSEATVDGRRGDVGDSVTSHLAGAVGGYLTSHGHHGWPGLAFPQAAAQSLAVQYAYGAQQQRGWCKQEQDGGGVALQDLHQLHLGGCAAHNFFQPSALHGLAGVDSSSMELSSGSSSVIYGSSGGGGGGSSGIYQGNVAGNNSFAVPYGTVVADQSHAPHGNGGFGENEVKQLAYEGLLTPADPYPARNVYYLSQQSSSTGAVKANGYEQNPNSSTWMTNSVQAFHGGSTFSVWNES</sequence>
<proteinExistence type="inferred from homology"/>
<feature type="region of interest" description="Disordered" evidence="7">
    <location>
        <begin position="254"/>
        <end position="309"/>
    </location>
</feature>
<keyword evidence="10" id="KW-1185">Reference proteome</keyword>
<dbReference type="SMART" id="SM00380">
    <property type="entry name" value="AP2"/>
    <property type="match status" value="2"/>
</dbReference>
<keyword evidence="5" id="KW-0539">Nucleus</keyword>
<keyword evidence="2" id="KW-0805">Transcription regulation</keyword>
<name>A0A843UFM0_COLES</name>
<dbReference type="InterPro" id="IPR036955">
    <property type="entry name" value="AP2/ERF_dom_sf"/>
</dbReference>
<dbReference type="PANTHER" id="PTHR32467:SF218">
    <property type="entry name" value="AP2-LIKE ETHYLENE-RESPONSIVE TRANSCRIPTION FACTOR PLT2"/>
    <property type="match status" value="1"/>
</dbReference>
<dbReference type="SUPFAM" id="SSF54171">
    <property type="entry name" value="DNA-binding domain"/>
    <property type="match status" value="2"/>
</dbReference>
<feature type="domain" description="AP2/ERF" evidence="8">
    <location>
        <begin position="389"/>
        <end position="452"/>
    </location>
</feature>
<dbReference type="Proteomes" id="UP000652761">
    <property type="component" value="Unassembled WGS sequence"/>
</dbReference>
<evidence type="ECO:0000256" key="1">
    <source>
        <dbReference type="ARBA" id="ARBA00004123"/>
    </source>
</evidence>
<dbReference type="PANTHER" id="PTHR32467">
    <property type="entry name" value="AP2-LIKE ETHYLENE-RESPONSIVE TRANSCRIPTION FACTOR"/>
    <property type="match status" value="1"/>
</dbReference>
<feature type="compositionally biased region" description="Low complexity" evidence="7">
    <location>
        <begin position="254"/>
        <end position="272"/>
    </location>
</feature>
<gene>
    <name evidence="9" type="ORF">Taro_013453</name>
</gene>
<dbReference type="InterPro" id="IPR016177">
    <property type="entry name" value="DNA-bd_dom_sf"/>
</dbReference>
<evidence type="ECO:0000256" key="6">
    <source>
        <dbReference type="ARBA" id="ARBA00037973"/>
    </source>
</evidence>
<evidence type="ECO:0000256" key="3">
    <source>
        <dbReference type="ARBA" id="ARBA00023125"/>
    </source>
</evidence>
<reference evidence="9" key="1">
    <citation type="submission" date="2017-07" db="EMBL/GenBank/DDBJ databases">
        <title>Taro Niue Genome Assembly and Annotation.</title>
        <authorList>
            <person name="Atibalentja N."/>
            <person name="Keating K."/>
            <person name="Fields C.J."/>
        </authorList>
    </citation>
    <scope>NUCLEOTIDE SEQUENCE</scope>
    <source>
        <strain evidence="9">Niue_2</strain>
        <tissue evidence="9">Leaf</tissue>
    </source>
</reference>
<dbReference type="AlphaFoldDB" id="A0A843UFM0"/>
<dbReference type="GO" id="GO:0003700">
    <property type="term" value="F:DNA-binding transcription factor activity"/>
    <property type="evidence" value="ECO:0007669"/>
    <property type="project" value="InterPro"/>
</dbReference>
<comment type="similarity">
    <text evidence="6">Belongs to the AP2/ERF transcription factor family. AP2 subfamily.</text>
</comment>
<evidence type="ECO:0000313" key="9">
    <source>
        <dbReference type="EMBL" id="MQL81007.1"/>
    </source>
</evidence>
<evidence type="ECO:0000256" key="5">
    <source>
        <dbReference type="ARBA" id="ARBA00023242"/>
    </source>
</evidence>
<keyword evidence="3" id="KW-0238">DNA-binding</keyword>
<feature type="domain" description="AP2/ERF" evidence="8">
    <location>
        <begin position="331"/>
        <end position="360"/>
    </location>
</feature>
<dbReference type="CDD" id="cd00018">
    <property type="entry name" value="AP2"/>
    <property type="match status" value="1"/>
</dbReference>
<comment type="subcellular location">
    <subcellularLocation>
        <location evidence="1">Nucleus</location>
    </subcellularLocation>
</comment>
<dbReference type="PROSITE" id="PS51032">
    <property type="entry name" value="AP2_ERF"/>
    <property type="match status" value="2"/>
</dbReference>
<dbReference type="InterPro" id="IPR001471">
    <property type="entry name" value="AP2/ERF_dom"/>
</dbReference>
<dbReference type="GO" id="GO:0005634">
    <property type="term" value="C:nucleus"/>
    <property type="evidence" value="ECO:0007669"/>
    <property type="project" value="UniProtKB-SubCell"/>
</dbReference>
<dbReference type="GO" id="GO:0003677">
    <property type="term" value="F:DNA binding"/>
    <property type="evidence" value="ECO:0007669"/>
    <property type="project" value="UniProtKB-KW"/>
</dbReference>
<evidence type="ECO:0000313" key="10">
    <source>
        <dbReference type="Proteomes" id="UP000652761"/>
    </source>
</evidence>
<evidence type="ECO:0000256" key="7">
    <source>
        <dbReference type="SAM" id="MobiDB-lite"/>
    </source>
</evidence>
<dbReference type="Gene3D" id="3.30.730.10">
    <property type="entry name" value="AP2/ERF domain"/>
    <property type="match status" value="2"/>
</dbReference>
<organism evidence="9 10">
    <name type="scientific">Colocasia esculenta</name>
    <name type="common">Wild taro</name>
    <name type="synonym">Arum esculentum</name>
    <dbReference type="NCBI Taxonomy" id="4460"/>
    <lineage>
        <taxon>Eukaryota</taxon>
        <taxon>Viridiplantae</taxon>
        <taxon>Streptophyta</taxon>
        <taxon>Embryophyta</taxon>
        <taxon>Tracheophyta</taxon>
        <taxon>Spermatophyta</taxon>
        <taxon>Magnoliopsida</taxon>
        <taxon>Liliopsida</taxon>
        <taxon>Araceae</taxon>
        <taxon>Aroideae</taxon>
        <taxon>Colocasieae</taxon>
        <taxon>Colocasia</taxon>
    </lineage>
</organism>
<protein>
    <recommendedName>
        <fullName evidence="8">AP2/ERF domain-containing protein</fullName>
    </recommendedName>
</protein>
<keyword evidence="4" id="KW-0804">Transcription</keyword>
<evidence type="ECO:0000256" key="2">
    <source>
        <dbReference type="ARBA" id="ARBA00023015"/>
    </source>
</evidence>
<accession>A0A843UFM0</accession>
<dbReference type="EMBL" id="NMUH01000540">
    <property type="protein sequence ID" value="MQL81007.1"/>
    <property type="molecule type" value="Genomic_DNA"/>
</dbReference>
<dbReference type="OrthoDB" id="207175at2759"/>